<dbReference type="Proteomes" id="UP000008827">
    <property type="component" value="Chromosome 9"/>
</dbReference>
<dbReference type="Gramene" id="KRH38624">
    <property type="protein sequence ID" value="KRH38624"/>
    <property type="gene ID" value="GLYMA_09G147900"/>
</dbReference>
<accession>A0A0R0I8L9</accession>
<dbReference type="EMBL" id="CM000842">
    <property type="protein sequence ID" value="KRH38624.1"/>
    <property type="molecule type" value="Genomic_DNA"/>
</dbReference>
<name>A0A0R0I8L9_SOYBN</name>
<organism evidence="2">
    <name type="scientific">Glycine max</name>
    <name type="common">Soybean</name>
    <name type="synonym">Glycine hispida</name>
    <dbReference type="NCBI Taxonomy" id="3847"/>
    <lineage>
        <taxon>Eukaryota</taxon>
        <taxon>Viridiplantae</taxon>
        <taxon>Streptophyta</taxon>
        <taxon>Embryophyta</taxon>
        <taxon>Tracheophyta</taxon>
        <taxon>Spermatophyta</taxon>
        <taxon>Magnoliopsida</taxon>
        <taxon>eudicotyledons</taxon>
        <taxon>Gunneridae</taxon>
        <taxon>Pentapetalae</taxon>
        <taxon>rosids</taxon>
        <taxon>fabids</taxon>
        <taxon>Fabales</taxon>
        <taxon>Fabaceae</taxon>
        <taxon>Papilionoideae</taxon>
        <taxon>50 kb inversion clade</taxon>
        <taxon>NPAAA clade</taxon>
        <taxon>indigoferoid/millettioid clade</taxon>
        <taxon>Phaseoleae</taxon>
        <taxon>Glycine</taxon>
        <taxon>Glycine subgen. Soja</taxon>
    </lineage>
</organism>
<evidence type="ECO:0000259" key="1">
    <source>
        <dbReference type="Pfam" id="PF04937"/>
    </source>
</evidence>
<reference evidence="2" key="3">
    <citation type="submission" date="2018-07" db="EMBL/GenBank/DDBJ databases">
        <title>WGS assembly of Glycine max.</title>
        <authorList>
            <person name="Schmutz J."/>
            <person name="Cannon S."/>
            <person name="Schlueter J."/>
            <person name="Ma J."/>
            <person name="Mitros T."/>
            <person name="Nelson W."/>
            <person name="Hyten D."/>
            <person name="Song Q."/>
            <person name="Thelen J."/>
            <person name="Cheng J."/>
            <person name="Xu D."/>
            <person name="Hellsten U."/>
            <person name="May G."/>
            <person name="Yu Y."/>
            <person name="Sakurai T."/>
            <person name="Umezawa T."/>
            <person name="Bhattacharyya M."/>
            <person name="Sandhu D."/>
            <person name="Valliyodan B."/>
            <person name="Lindquist E."/>
            <person name="Peto M."/>
            <person name="Grant D."/>
            <person name="Shu S."/>
            <person name="Goodstein D."/>
            <person name="Barry K."/>
            <person name="Futrell-Griggs M."/>
            <person name="Abernathy B."/>
            <person name="Du J."/>
            <person name="Tian Z."/>
            <person name="Zhu L."/>
            <person name="Gill N."/>
            <person name="Joshi T."/>
            <person name="Libault M."/>
            <person name="Sethuraman A."/>
            <person name="Zhang X."/>
            <person name="Shinozaki K."/>
            <person name="Nguyen H."/>
            <person name="Wing R."/>
            <person name="Cregan P."/>
            <person name="Specht J."/>
            <person name="Grimwood J."/>
            <person name="Rokhsar D."/>
            <person name="Stacey G."/>
            <person name="Shoemaker R."/>
            <person name="Jackson S."/>
        </authorList>
    </citation>
    <scope>NUCLEOTIDE SEQUENCE</scope>
    <source>
        <tissue evidence="2">Callus</tissue>
    </source>
</reference>
<dbReference type="InParanoid" id="A0A0R0I8L9"/>
<gene>
    <name evidence="2" type="ORF">GLYMA_09G147900</name>
</gene>
<evidence type="ECO:0000313" key="4">
    <source>
        <dbReference type="Proteomes" id="UP000008827"/>
    </source>
</evidence>
<dbReference type="AlphaFoldDB" id="A0A0R0I8L9"/>
<protein>
    <recommendedName>
        <fullName evidence="1">DUF659 domain-containing protein</fullName>
    </recommendedName>
</protein>
<dbReference type="EnsemblPlants" id="KRH38624">
    <property type="protein sequence ID" value="KRH38624"/>
    <property type="gene ID" value="GLYMA_09G147900"/>
</dbReference>
<sequence>MLICSDSFTISEAVPNHLAVSAKRSPNTCGSQLFNLLFSLLIGITFVKSVDTSDVVKDAKTLCNLFCEELIVIKWVGAKNVVHIVTNNTTNYLASKASKITVFVYNHMVFLSWLRKIDSWKKKVVCPRVTRFATTFITWKSIYDHKQDFHKLQKTVAGQTVSATILDQKIWNDYGDEKPSLGYVYKGVQKAKNVIKEMFRQKRALYEPYTNLIKARWDKHLKIKLHATTYWFNPIFRYDEKFCDKRRVTESVVDLLEKRAFCQDLTKAINQWWLVFGTSAPILQKMTIRILSQIGVNRLEHQILNDLVYVTYNLHLKDRSRYKKTCYVPIDYESIDHVDCWVIEEETPPNLDIDEFKNALYHESAIPFGESSINHEVDDDNLDTMEFQVDTGDVSGSMASTNEDVIPNMSEFEGINLNIL</sequence>
<dbReference type="PANTHER" id="PTHR32166">
    <property type="entry name" value="OSJNBA0013A04.12 PROTEIN"/>
    <property type="match status" value="1"/>
</dbReference>
<evidence type="ECO:0000313" key="3">
    <source>
        <dbReference type="EnsemblPlants" id="KRH38624"/>
    </source>
</evidence>
<dbReference type="STRING" id="3847.A0A0R0I8L9"/>
<proteinExistence type="predicted"/>
<dbReference type="Pfam" id="PF04937">
    <property type="entry name" value="DUF659"/>
    <property type="match status" value="1"/>
</dbReference>
<dbReference type="PANTHER" id="PTHR32166:SF121">
    <property type="entry name" value="DUF659 DOMAIN-CONTAINING PROTEIN"/>
    <property type="match status" value="1"/>
</dbReference>
<evidence type="ECO:0000313" key="2">
    <source>
        <dbReference type="EMBL" id="KRH38624.1"/>
    </source>
</evidence>
<dbReference type="InterPro" id="IPR012337">
    <property type="entry name" value="RNaseH-like_sf"/>
</dbReference>
<reference evidence="3" key="2">
    <citation type="submission" date="2018-02" db="UniProtKB">
        <authorList>
            <consortium name="EnsemblPlants"/>
        </authorList>
    </citation>
    <scope>IDENTIFICATION</scope>
    <source>
        <strain evidence="3">Williams 82</strain>
    </source>
</reference>
<reference evidence="2 3" key="1">
    <citation type="journal article" date="2010" name="Nature">
        <title>Genome sequence of the palaeopolyploid soybean.</title>
        <authorList>
            <person name="Schmutz J."/>
            <person name="Cannon S.B."/>
            <person name="Schlueter J."/>
            <person name="Ma J."/>
            <person name="Mitros T."/>
            <person name="Nelson W."/>
            <person name="Hyten D.L."/>
            <person name="Song Q."/>
            <person name="Thelen J.J."/>
            <person name="Cheng J."/>
            <person name="Xu D."/>
            <person name="Hellsten U."/>
            <person name="May G.D."/>
            <person name="Yu Y."/>
            <person name="Sakurai T."/>
            <person name="Umezawa T."/>
            <person name="Bhattacharyya M.K."/>
            <person name="Sandhu D."/>
            <person name="Valliyodan B."/>
            <person name="Lindquist E."/>
            <person name="Peto M."/>
            <person name="Grant D."/>
            <person name="Shu S."/>
            <person name="Goodstein D."/>
            <person name="Barry K."/>
            <person name="Futrell-Griggs M."/>
            <person name="Abernathy B."/>
            <person name="Du J."/>
            <person name="Tian Z."/>
            <person name="Zhu L."/>
            <person name="Gill N."/>
            <person name="Joshi T."/>
            <person name="Libault M."/>
            <person name="Sethuraman A."/>
            <person name="Zhang X.-C."/>
            <person name="Shinozaki K."/>
            <person name="Nguyen H.T."/>
            <person name="Wing R.A."/>
            <person name="Cregan P."/>
            <person name="Specht J."/>
            <person name="Grimwood J."/>
            <person name="Rokhsar D."/>
            <person name="Stacey G."/>
            <person name="Shoemaker R.C."/>
            <person name="Jackson S.A."/>
        </authorList>
    </citation>
    <scope>NUCLEOTIDE SEQUENCE</scope>
    <source>
        <strain evidence="3">cv. Williams 82</strain>
        <tissue evidence="2">Callus</tissue>
    </source>
</reference>
<dbReference type="SUPFAM" id="SSF53098">
    <property type="entry name" value="Ribonuclease H-like"/>
    <property type="match status" value="1"/>
</dbReference>
<feature type="domain" description="DUF659" evidence="1">
    <location>
        <begin position="18"/>
        <end position="111"/>
    </location>
</feature>
<dbReference type="InterPro" id="IPR007021">
    <property type="entry name" value="DUF659"/>
</dbReference>
<keyword evidence="4" id="KW-1185">Reference proteome</keyword>